<evidence type="ECO:0000256" key="4">
    <source>
        <dbReference type="ARBA" id="ARBA00023157"/>
    </source>
</evidence>
<name>A0A8J7NLR0_ATRSP</name>
<evidence type="ECO:0000256" key="6">
    <source>
        <dbReference type="PROSITE-ProRule" id="PRU00196"/>
    </source>
</evidence>
<dbReference type="PROSITE" id="PS00134">
    <property type="entry name" value="TRYPSIN_HIS"/>
    <property type="match status" value="1"/>
</dbReference>
<dbReference type="FunFam" id="2.40.10.10:FF:000003">
    <property type="entry name" value="Transmembrane serine protease 3"/>
    <property type="match status" value="1"/>
</dbReference>
<keyword evidence="2 7" id="KW-0378">Hydrolase</keyword>
<proteinExistence type="predicted"/>
<dbReference type="InterPro" id="IPR002172">
    <property type="entry name" value="LDrepeatLR_classA_rpt"/>
</dbReference>
<dbReference type="EMBL" id="JAAWVO010021364">
    <property type="protein sequence ID" value="MBN3315470.1"/>
    <property type="molecule type" value="Genomic_DNA"/>
</dbReference>
<dbReference type="Pfam" id="PF00089">
    <property type="entry name" value="Trypsin"/>
    <property type="match status" value="1"/>
</dbReference>
<dbReference type="GO" id="GO:0006508">
    <property type="term" value="P:proteolysis"/>
    <property type="evidence" value="ECO:0007669"/>
    <property type="project" value="UniProtKB-KW"/>
</dbReference>
<feature type="non-terminal residue" evidence="11">
    <location>
        <position position="1"/>
    </location>
</feature>
<keyword evidence="4" id="KW-1015">Disulfide bond</keyword>
<evidence type="ECO:0000256" key="5">
    <source>
        <dbReference type="ARBA" id="ARBA00023180"/>
    </source>
</evidence>
<evidence type="ECO:0000256" key="2">
    <source>
        <dbReference type="ARBA" id="ARBA00022801"/>
    </source>
</evidence>
<evidence type="ECO:0000256" key="8">
    <source>
        <dbReference type="SAM" id="Phobius"/>
    </source>
</evidence>
<feature type="domain" description="SRCR" evidence="10">
    <location>
        <begin position="89"/>
        <end position="129"/>
    </location>
</feature>
<evidence type="ECO:0000256" key="7">
    <source>
        <dbReference type="RuleBase" id="RU363034"/>
    </source>
</evidence>
<dbReference type="Gene3D" id="2.40.10.10">
    <property type="entry name" value="Trypsin-like serine proteases"/>
    <property type="match status" value="3"/>
</dbReference>
<dbReference type="PROSITE" id="PS00135">
    <property type="entry name" value="TRYPSIN_SER"/>
    <property type="match status" value="1"/>
</dbReference>
<dbReference type="InterPro" id="IPR033116">
    <property type="entry name" value="TRYPSIN_SER"/>
</dbReference>
<protein>
    <submittedName>
        <fullName evidence="11">TMPS4 protease</fullName>
    </submittedName>
</protein>
<dbReference type="PRINTS" id="PR00722">
    <property type="entry name" value="CHYMOTRYPSIN"/>
</dbReference>
<evidence type="ECO:0000259" key="10">
    <source>
        <dbReference type="PROSITE" id="PS50287"/>
    </source>
</evidence>
<keyword evidence="8" id="KW-0472">Membrane</keyword>
<keyword evidence="3 7" id="KW-0720">Serine protease</keyword>
<dbReference type="SMART" id="SM00192">
    <property type="entry name" value="LDLa"/>
    <property type="match status" value="1"/>
</dbReference>
<dbReference type="PROSITE" id="PS50240">
    <property type="entry name" value="TRYPSIN_DOM"/>
    <property type="match status" value="1"/>
</dbReference>
<dbReference type="Gene3D" id="3.10.250.10">
    <property type="entry name" value="SRCR-like domain"/>
    <property type="match status" value="1"/>
</dbReference>
<dbReference type="Proteomes" id="UP000736164">
    <property type="component" value="Unassembled WGS sequence"/>
</dbReference>
<dbReference type="InterPro" id="IPR001314">
    <property type="entry name" value="Peptidase_S1A"/>
</dbReference>
<dbReference type="SUPFAM" id="SSF50494">
    <property type="entry name" value="Trypsin-like serine proteases"/>
    <property type="match status" value="1"/>
</dbReference>
<dbReference type="InterPro" id="IPR036772">
    <property type="entry name" value="SRCR-like_dom_sf"/>
</dbReference>
<keyword evidence="8" id="KW-0812">Transmembrane</keyword>
<dbReference type="PANTHER" id="PTHR24252">
    <property type="entry name" value="ACROSIN-RELATED"/>
    <property type="match status" value="1"/>
</dbReference>
<organism evidence="11 12">
    <name type="scientific">Atractosteus spatula</name>
    <name type="common">Alligator gar</name>
    <name type="synonym">Lepisosteus spatula</name>
    <dbReference type="NCBI Taxonomy" id="7917"/>
    <lineage>
        <taxon>Eukaryota</taxon>
        <taxon>Metazoa</taxon>
        <taxon>Chordata</taxon>
        <taxon>Craniata</taxon>
        <taxon>Vertebrata</taxon>
        <taxon>Euteleostomi</taxon>
        <taxon>Actinopterygii</taxon>
        <taxon>Neopterygii</taxon>
        <taxon>Holostei</taxon>
        <taxon>Semionotiformes</taxon>
        <taxon>Lepisosteidae</taxon>
        <taxon>Atractosteus</taxon>
    </lineage>
</organism>
<dbReference type="CDD" id="cd00112">
    <property type="entry name" value="LDLa"/>
    <property type="match status" value="1"/>
</dbReference>
<accession>A0A8J7NLR0</accession>
<feature type="non-terminal residue" evidence="11">
    <location>
        <position position="473"/>
    </location>
</feature>
<evidence type="ECO:0000256" key="1">
    <source>
        <dbReference type="ARBA" id="ARBA00022670"/>
    </source>
</evidence>
<dbReference type="GO" id="GO:0004252">
    <property type="term" value="F:serine-type endopeptidase activity"/>
    <property type="evidence" value="ECO:0007669"/>
    <property type="project" value="InterPro"/>
</dbReference>
<dbReference type="Gene3D" id="4.10.400.10">
    <property type="entry name" value="Low-density Lipoprotein Receptor"/>
    <property type="match status" value="1"/>
</dbReference>
<dbReference type="InterPro" id="IPR001254">
    <property type="entry name" value="Trypsin_dom"/>
</dbReference>
<evidence type="ECO:0000313" key="12">
    <source>
        <dbReference type="Proteomes" id="UP000736164"/>
    </source>
</evidence>
<feature type="transmembrane region" description="Helical" evidence="8">
    <location>
        <begin position="17"/>
        <end position="38"/>
    </location>
</feature>
<evidence type="ECO:0000259" key="9">
    <source>
        <dbReference type="PROSITE" id="PS50240"/>
    </source>
</evidence>
<keyword evidence="8" id="KW-1133">Transmembrane helix</keyword>
<dbReference type="InterPro" id="IPR001190">
    <property type="entry name" value="SRCR"/>
</dbReference>
<dbReference type="SUPFAM" id="SSF57424">
    <property type="entry name" value="LDL receptor-like module"/>
    <property type="match status" value="1"/>
</dbReference>
<evidence type="ECO:0000313" key="11">
    <source>
        <dbReference type="EMBL" id="MBN3315470.1"/>
    </source>
</evidence>
<comment type="caution">
    <text evidence="11">The sequence shown here is derived from an EMBL/GenBank/DDBJ whole genome shotgun (WGS) entry which is preliminary data.</text>
</comment>
<dbReference type="SUPFAM" id="SSF56487">
    <property type="entry name" value="SRCR-like"/>
    <property type="match status" value="1"/>
</dbReference>
<keyword evidence="5" id="KW-0325">Glycoprotein</keyword>
<gene>
    <name evidence="11" type="primary">Tmprss4</name>
    <name evidence="11" type="ORF">GTO95_0007331</name>
</gene>
<dbReference type="AlphaFoldDB" id="A0A8J7NLR0"/>
<dbReference type="InterPro" id="IPR043504">
    <property type="entry name" value="Peptidase_S1_PA_chymotrypsin"/>
</dbReference>
<sequence length="473" mass="51976">MTASSPQQEKALRRRRALIMALIVLTVLGLLATGGFFVKRLVDSKYFFCKTSFKFIPLSLACDGIEDCAGGEDELSCVSNLTVTVIFPVRLMSNRSLLQVYNSRSDSWRLVCAEGWQPKHTQQTCQQLGYTSNPSSSLEPVKSVSPPLNQAFSGLMTSDPNGAFLIQDLVTDRTVCSSGMVVSLTCSDCGERSSEDRIVGGSDATIQEWPWQVSLQFNEQHTCGGSLIAPRWVVTAAHCFPRALYYWRSFSLCRAEHVLSHWSVHPGLTSLGFTGGVSVDKVIINGQYNSYISDYDIAMMRLSSPVQVSATSRPVCLPAFNQELPSQAPLWVTGWGYRKEKVGRELQGCFYTSGEVSTVLQQATVPLIDRAQCSQSSVYGSAITPRMLCAGYLEGKVDACQGDSGGPLVYFQNSWELVGVVSWGVGCARQNRPGVYSNVQSFLNWIYVVMEVSRALPLTPRFLGQPGNQIPRL</sequence>
<dbReference type="PANTHER" id="PTHR24252:SF17">
    <property type="entry name" value="SUPPRESSOR OF TUMORIGENICITY 14 PROTEIN HOMOLOG-RELATED"/>
    <property type="match status" value="1"/>
</dbReference>
<dbReference type="InterPro" id="IPR009003">
    <property type="entry name" value="Peptidase_S1_PA"/>
</dbReference>
<keyword evidence="12" id="KW-1185">Reference proteome</keyword>
<feature type="domain" description="Peptidase S1" evidence="9">
    <location>
        <begin position="198"/>
        <end position="451"/>
    </location>
</feature>
<dbReference type="Pfam" id="PF15494">
    <property type="entry name" value="SRCR_2"/>
    <property type="match status" value="1"/>
</dbReference>
<dbReference type="InterPro" id="IPR018114">
    <property type="entry name" value="TRYPSIN_HIS"/>
</dbReference>
<reference evidence="11" key="1">
    <citation type="journal article" date="2021" name="Cell">
        <title>Tracing the genetic footprints of vertebrate landing in non-teleost ray-finned fishes.</title>
        <authorList>
            <person name="Bi X."/>
            <person name="Wang K."/>
            <person name="Yang L."/>
            <person name="Pan H."/>
            <person name="Jiang H."/>
            <person name="Wei Q."/>
            <person name="Fang M."/>
            <person name="Yu H."/>
            <person name="Zhu C."/>
            <person name="Cai Y."/>
            <person name="He Y."/>
            <person name="Gan X."/>
            <person name="Zeng H."/>
            <person name="Yu D."/>
            <person name="Zhu Y."/>
            <person name="Jiang H."/>
            <person name="Qiu Q."/>
            <person name="Yang H."/>
            <person name="Zhang Y.E."/>
            <person name="Wang W."/>
            <person name="Zhu M."/>
            <person name="He S."/>
            <person name="Zhang G."/>
        </authorList>
    </citation>
    <scope>NUCLEOTIDE SEQUENCE</scope>
    <source>
        <strain evidence="11">Allg_001</strain>
    </source>
</reference>
<dbReference type="CDD" id="cd00190">
    <property type="entry name" value="Tryp_SPc"/>
    <property type="match status" value="1"/>
</dbReference>
<dbReference type="SMART" id="SM00020">
    <property type="entry name" value="Tryp_SPc"/>
    <property type="match status" value="1"/>
</dbReference>
<dbReference type="PROSITE" id="PS50287">
    <property type="entry name" value="SRCR_2"/>
    <property type="match status" value="1"/>
</dbReference>
<keyword evidence="1 7" id="KW-0645">Protease</keyword>
<dbReference type="SMART" id="SM00202">
    <property type="entry name" value="SR"/>
    <property type="match status" value="1"/>
</dbReference>
<dbReference type="GO" id="GO:0016020">
    <property type="term" value="C:membrane"/>
    <property type="evidence" value="ECO:0007669"/>
    <property type="project" value="InterPro"/>
</dbReference>
<evidence type="ECO:0000256" key="3">
    <source>
        <dbReference type="ARBA" id="ARBA00022825"/>
    </source>
</evidence>
<comment type="caution">
    <text evidence="6">Lacks conserved residue(s) required for the propagation of feature annotation.</text>
</comment>
<dbReference type="InterPro" id="IPR036055">
    <property type="entry name" value="LDL_receptor-like_sf"/>
</dbReference>